<keyword evidence="8" id="KW-1185">Reference proteome</keyword>
<organism evidence="7 8">
    <name type="scientific">Lawsonia intracellularis (strain PHE/MN1-00)</name>
    <dbReference type="NCBI Taxonomy" id="363253"/>
    <lineage>
        <taxon>Bacteria</taxon>
        <taxon>Pseudomonadati</taxon>
        <taxon>Thermodesulfobacteriota</taxon>
        <taxon>Desulfovibrionia</taxon>
        <taxon>Desulfovibrionales</taxon>
        <taxon>Desulfovibrionaceae</taxon>
        <taxon>Lawsonia</taxon>
    </lineage>
</organism>
<comment type="similarity">
    <text evidence="3 4">In the C-terminal section; belongs to the PPC synthetase family.</text>
</comment>
<feature type="binding site" evidence="3">
    <location>
        <position position="350"/>
    </location>
    <ligand>
        <name>CTP</name>
        <dbReference type="ChEBI" id="CHEBI:37563"/>
    </ligand>
</feature>
<feature type="domain" description="Flavoprotein" evidence="5">
    <location>
        <begin position="15"/>
        <end position="158"/>
    </location>
</feature>
<comment type="function">
    <text evidence="4">Catalyzes two steps in the biosynthesis of coenzyme A. In the first step cysteine is conjugated to 4'-phosphopantothenate to form 4-phosphopantothenoylcysteine, in the latter compound is decarboxylated to form 4'-phosphopantotheine.</text>
</comment>
<dbReference type="InterPro" id="IPR007085">
    <property type="entry name" value="DNA/pantothenate-metab_flavo_C"/>
</dbReference>
<dbReference type="AlphaFoldDB" id="Q1MQU1"/>
<dbReference type="GO" id="GO:0046872">
    <property type="term" value="F:metal ion binding"/>
    <property type="evidence" value="ECO:0007669"/>
    <property type="project" value="UniProtKB-KW"/>
</dbReference>
<dbReference type="InterPro" id="IPR036551">
    <property type="entry name" value="Flavin_trans-like"/>
</dbReference>
<sequence>MIDKYLLFHCQELLQIHLGVCGSIAAYRAIDLVRAWKDVGLSVSVTLTPAACNFLNPLAFSSVGADPVYTTMFDDIRHPYSHLEPGKTAQAFIIAPASASTISRLAYGQADELLACQALAFSGQPIIAPAMNPNMWNHPSTQQNIKILQDRGCIVIEPEQGRVACGDEGQGRLADLRDIYLIGLKSITPQDFAGLRILITLGPTREPWDGLRFWSNPATGIMGASIAVAAWMRGAEVHAVCGPGSPWLPLGIHRYSVTTALQMFEVAESIWPTSDIGIFVAAVADFSPEKGPEGKFKKDEAGDGFTLRFIRNTDILQKLSNNKARNQKVVGFALESEGLEQAVQNKLYVKKADMIVGNYIKDSVASLSGSVFILDRNGHEARWEAMTKTDIAWRILSWIKSL</sequence>
<feature type="binding site" evidence="3">
    <location>
        <position position="346"/>
    </location>
    <ligand>
        <name>CTP</name>
        <dbReference type="ChEBI" id="CHEBI:37563"/>
    </ligand>
</feature>
<dbReference type="eggNOG" id="COG0452">
    <property type="taxonomic scope" value="Bacteria"/>
</dbReference>
<proteinExistence type="inferred from homology"/>
<feature type="domain" description="DNA/pantothenate metabolism flavoprotein C-terminal" evidence="6">
    <location>
        <begin position="193"/>
        <end position="401"/>
    </location>
</feature>
<dbReference type="GO" id="GO:0071513">
    <property type="term" value="C:phosphopantothenoylcysteine decarboxylase complex"/>
    <property type="evidence" value="ECO:0007669"/>
    <property type="project" value="TreeGrafter"/>
</dbReference>
<dbReference type="SUPFAM" id="SSF102645">
    <property type="entry name" value="CoaB-like"/>
    <property type="match status" value="1"/>
</dbReference>
<dbReference type="EC" id="6.3.2.5" evidence="3"/>
<dbReference type="Gene3D" id="3.40.50.1950">
    <property type="entry name" value="Flavin prenyltransferase-like"/>
    <property type="match status" value="1"/>
</dbReference>
<dbReference type="Pfam" id="PF02441">
    <property type="entry name" value="Flavoprotein"/>
    <property type="match status" value="1"/>
</dbReference>
<dbReference type="PANTHER" id="PTHR14359">
    <property type="entry name" value="HOMO-OLIGOMERIC FLAVIN CONTAINING CYS DECARBOXYLASE FAMILY"/>
    <property type="match status" value="1"/>
</dbReference>
<comment type="cofactor">
    <cofactor evidence="3">
        <name>Mg(2+)</name>
        <dbReference type="ChEBI" id="CHEBI:18420"/>
    </cofactor>
</comment>
<comment type="similarity">
    <text evidence="3 4">In the N-terminal section; belongs to the HFCD (homo-oligomeric flavin containing Cys decarboxylase) superfamily.</text>
</comment>
<evidence type="ECO:0000259" key="5">
    <source>
        <dbReference type="Pfam" id="PF02441"/>
    </source>
</evidence>
<keyword evidence="3" id="KW-0460">Magnesium</keyword>
<comment type="pathway">
    <text evidence="3 4">Cofactor biosynthesis; coenzyme A biosynthesis; CoA from (R)-pantothenate: step 3/5.</text>
</comment>
<evidence type="ECO:0000259" key="6">
    <source>
        <dbReference type="Pfam" id="PF04127"/>
    </source>
</evidence>
<comment type="pathway">
    <text evidence="3 4">Cofactor biosynthesis; coenzyme A biosynthesis; CoA from (R)-pantothenate: step 2/5.</text>
</comment>
<keyword evidence="3" id="KW-0479">Metal-binding</keyword>
<feature type="binding site" evidence="3">
    <location>
        <position position="285"/>
    </location>
    <ligand>
        <name>CTP</name>
        <dbReference type="ChEBI" id="CHEBI:37563"/>
    </ligand>
</feature>
<evidence type="ECO:0000256" key="4">
    <source>
        <dbReference type="RuleBase" id="RU364078"/>
    </source>
</evidence>
<dbReference type="Gene3D" id="3.40.50.10300">
    <property type="entry name" value="CoaB-like"/>
    <property type="match status" value="1"/>
</dbReference>
<feature type="active site" description="Proton donor" evidence="3">
    <location>
        <position position="165"/>
    </location>
</feature>
<keyword evidence="2 3" id="KW-0456">Lyase</keyword>
<evidence type="ECO:0000256" key="1">
    <source>
        <dbReference type="ARBA" id="ARBA00022793"/>
    </source>
</evidence>
<keyword evidence="3 4" id="KW-0285">Flavoprotein</keyword>
<evidence type="ECO:0000256" key="2">
    <source>
        <dbReference type="ARBA" id="ARBA00023239"/>
    </source>
</evidence>
<dbReference type="HAMAP" id="MF_02225">
    <property type="entry name" value="CoaBC"/>
    <property type="match status" value="1"/>
</dbReference>
<dbReference type="NCBIfam" id="TIGR00521">
    <property type="entry name" value="coaBC_dfp"/>
    <property type="match status" value="1"/>
</dbReference>
<comment type="function">
    <text evidence="3">Catalyzes two sequential steps in the biosynthesis of coenzyme A. In the first step cysteine is conjugated to 4'-phosphopantothenate to form 4-phosphopantothenoylcysteine. In the second step the latter compound is decarboxylated to form 4'-phosphopantotheine.</text>
</comment>
<keyword evidence="3 4" id="KW-0288">FMN</keyword>
<evidence type="ECO:0000256" key="3">
    <source>
        <dbReference type="HAMAP-Rule" id="MF_02225"/>
    </source>
</evidence>
<protein>
    <recommendedName>
        <fullName evidence="3">Coenzyme A biosynthesis bifunctional protein CoaBC</fullName>
    </recommendedName>
    <alternativeName>
        <fullName evidence="3">DNA/pantothenate metabolism flavoprotein</fullName>
    </alternativeName>
    <alternativeName>
        <fullName evidence="3">Phosphopantothenoylcysteine synthetase/decarboxylase</fullName>
        <shortName evidence="3">PPCS-PPCDC</shortName>
    </alternativeName>
    <domain>
        <recommendedName>
            <fullName evidence="3">Phosphopantothenoylcysteine decarboxylase</fullName>
            <shortName evidence="3">PPC decarboxylase</shortName>
            <shortName evidence="3">PPC-DC</shortName>
            <ecNumber evidence="3">4.1.1.36</ecNumber>
        </recommendedName>
        <alternativeName>
            <fullName evidence="3">CoaC</fullName>
        </alternativeName>
    </domain>
    <domain>
        <recommendedName>
            <fullName evidence="3">Phosphopantothenate--cysteine ligase</fullName>
            <ecNumber evidence="3">6.3.2.5</ecNumber>
        </recommendedName>
        <alternativeName>
            <fullName evidence="3">CoaB</fullName>
        </alternativeName>
        <alternativeName>
            <fullName evidence="3">Phosphopantothenoylcysteine synthetase</fullName>
            <shortName evidence="3">PPC synthetase</shortName>
            <shortName evidence="3">PPC-S</shortName>
        </alternativeName>
    </domain>
</protein>
<accession>Q1MQU1</accession>
<dbReference type="OrthoDB" id="9802554at2"/>
<dbReference type="KEGG" id="lip:LI0582"/>
<dbReference type="InterPro" id="IPR035929">
    <property type="entry name" value="CoaB-like_sf"/>
</dbReference>
<gene>
    <name evidence="3" type="primary">coaBC</name>
    <name evidence="7" type="ordered locus">LI0582</name>
</gene>
<feature type="binding site" evidence="3">
    <location>
        <position position="295"/>
    </location>
    <ligand>
        <name>CTP</name>
        <dbReference type="ChEBI" id="CHEBI:37563"/>
    </ligand>
</feature>
<evidence type="ECO:0000313" key="8">
    <source>
        <dbReference type="Proteomes" id="UP000002430"/>
    </source>
</evidence>
<keyword evidence="3 4" id="KW-0436">Ligase</keyword>
<dbReference type="Pfam" id="PF04127">
    <property type="entry name" value="DFP"/>
    <property type="match status" value="1"/>
</dbReference>
<dbReference type="HOGENOM" id="CLU_033319_0_1_7"/>
<dbReference type="GO" id="GO:0004633">
    <property type="term" value="F:phosphopantothenoylcysteine decarboxylase activity"/>
    <property type="evidence" value="ECO:0007669"/>
    <property type="project" value="UniProtKB-UniRule"/>
</dbReference>
<reference evidence="7 8" key="1">
    <citation type="submission" date="2005-11" db="EMBL/GenBank/DDBJ databases">
        <title>The complete genome sequence of Lawsonia intracellularis: the causative agent of proliferative enteropathy.</title>
        <authorList>
            <person name="Kaur K."/>
            <person name="Zhang Q."/>
            <person name="Beckler D."/>
            <person name="Munir S."/>
            <person name="Li L."/>
            <person name="Kinsley K."/>
            <person name="Herron L."/>
            <person name="Peterson A."/>
            <person name="May B."/>
            <person name="Singh S."/>
            <person name="Gebhart C."/>
            <person name="Kapur V."/>
        </authorList>
    </citation>
    <scope>NUCLEOTIDE SEQUENCE [LARGE SCALE GENOMIC DNA]</scope>
    <source>
        <strain evidence="7 8">PHE/MN1-00</strain>
    </source>
</reference>
<dbReference type="SUPFAM" id="SSF52507">
    <property type="entry name" value="Homo-oligomeric flavin-containing Cys decarboxylases, HFCD"/>
    <property type="match status" value="1"/>
</dbReference>
<dbReference type="GO" id="GO:0010181">
    <property type="term" value="F:FMN binding"/>
    <property type="evidence" value="ECO:0007669"/>
    <property type="project" value="UniProtKB-UniRule"/>
</dbReference>
<feature type="region of interest" description="Phosphopantothenoylcysteine decarboxylase" evidence="3">
    <location>
        <begin position="1"/>
        <end position="196"/>
    </location>
</feature>
<dbReference type="Proteomes" id="UP000002430">
    <property type="component" value="Chromosome"/>
</dbReference>
<dbReference type="GO" id="GO:0004632">
    <property type="term" value="F:phosphopantothenate--cysteine ligase activity"/>
    <property type="evidence" value="ECO:0007669"/>
    <property type="project" value="UniProtKB-UniRule"/>
</dbReference>
<evidence type="ECO:0000313" key="7">
    <source>
        <dbReference type="EMBL" id="CAJ54636.1"/>
    </source>
</evidence>
<feature type="region of interest" description="Phosphopantothenate--cysteine ligase" evidence="3">
    <location>
        <begin position="197"/>
        <end position="402"/>
    </location>
</feature>
<name>Q1MQU1_LAWIP</name>
<dbReference type="GO" id="GO:0015937">
    <property type="term" value="P:coenzyme A biosynthetic process"/>
    <property type="evidence" value="ECO:0007669"/>
    <property type="project" value="UniProtKB-UniRule"/>
</dbReference>
<dbReference type="UniPathway" id="UPA00241">
    <property type="reaction ID" value="UER00353"/>
</dbReference>
<dbReference type="InterPro" id="IPR005252">
    <property type="entry name" value="CoaBC"/>
</dbReference>
<dbReference type="STRING" id="363253.LI0582"/>
<keyword evidence="1 3" id="KW-0210">Decarboxylase</keyword>
<dbReference type="GO" id="GO:0015941">
    <property type="term" value="P:pantothenate catabolic process"/>
    <property type="evidence" value="ECO:0007669"/>
    <property type="project" value="InterPro"/>
</dbReference>
<keyword evidence="3" id="KW-0511">Multifunctional enzyme</keyword>
<comment type="caution">
    <text evidence="3">Lacks conserved residue(s) required for the propagation of feature annotation.</text>
</comment>
<dbReference type="RefSeq" id="WP_011526665.1">
    <property type="nucleotide sequence ID" value="NC_008011.1"/>
</dbReference>
<feature type="binding site" evidence="3">
    <location>
        <position position="332"/>
    </location>
    <ligand>
        <name>CTP</name>
        <dbReference type="ChEBI" id="CHEBI:37563"/>
    </ligand>
</feature>
<dbReference type="PANTHER" id="PTHR14359:SF6">
    <property type="entry name" value="PHOSPHOPANTOTHENOYLCYSTEINE DECARBOXYLASE"/>
    <property type="match status" value="1"/>
</dbReference>
<dbReference type="EC" id="4.1.1.36" evidence="3"/>
<dbReference type="InterPro" id="IPR003382">
    <property type="entry name" value="Flavoprotein"/>
</dbReference>
<dbReference type="EMBL" id="AM180252">
    <property type="protein sequence ID" value="CAJ54636.1"/>
    <property type="molecule type" value="Genomic_DNA"/>
</dbReference>
<comment type="catalytic activity">
    <reaction evidence="3 4">
        <text>N-[(R)-4-phosphopantothenoyl]-L-cysteine + H(+) = (R)-4'-phosphopantetheine + CO2</text>
        <dbReference type="Rhea" id="RHEA:16793"/>
        <dbReference type="ChEBI" id="CHEBI:15378"/>
        <dbReference type="ChEBI" id="CHEBI:16526"/>
        <dbReference type="ChEBI" id="CHEBI:59458"/>
        <dbReference type="ChEBI" id="CHEBI:61723"/>
        <dbReference type="EC" id="4.1.1.36"/>
    </reaction>
</comment>
<comment type="cofactor">
    <cofactor evidence="3">
        <name>FMN</name>
        <dbReference type="ChEBI" id="CHEBI:58210"/>
    </cofactor>
    <text evidence="3">Binds 1 FMN per subunit.</text>
</comment>
<comment type="catalytic activity">
    <reaction evidence="3 4">
        <text>(R)-4'-phosphopantothenate + L-cysteine + CTP = N-[(R)-4-phosphopantothenoyl]-L-cysteine + CMP + diphosphate + H(+)</text>
        <dbReference type="Rhea" id="RHEA:19397"/>
        <dbReference type="ChEBI" id="CHEBI:10986"/>
        <dbReference type="ChEBI" id="CHEBI:15378"/>
        <dbReference type="ChEBI" id="CHEBI:33019"/>
        <dbReference type="ChEBI" id="CHEBI:35235"/>
        <dbReference type="ChEBI" id="CHEBI:37563"/>
        <dbReference type="ChEBI" id="CHEBI:59458"/>
        <dbReference type="ChEBI" id="CHEBI:60377"/>
        <dbReference type="EC" id="6.3.2.5"/>
    </reaction>
</comment>